<dbReference type="Gene3D" id="3.40.50.2300">
    <property type="match status" value="1"/>
</dbReference>
<dbReference type="KEGG" id="mend:L6E24_06020"/>
<keyword evidence="2" id="KW-1185">Reference proteome</keyword>
<name>A0A9E7PPH2_9EURY</name>
<proteinExistence type="predicted"/>
<dbReference type="InterPro" id="IPR009183">
    <property type="entry name" value="UCP004962"/>
</dbReference>
<dbReference type="Pfam" id="PF09897">
    <property type="entry name" value="DUF2124"/>
    <property type="match status" value="1"/>
</dbReference>
<dbReference type="PIRSF" id="PIRSF004962">
    <property type="entry name" value="UCP004962"/>
    <property type="match status" value="1"/>
</dbReference>
<gene>
    <name evidence="1" type="ORF">L6E24_06020</name>
</gene>
<accession>A0A9E7PPH2</accession>
<evidence type="ECO:0000313" key="2">
    <source>
        <dbReference type="Proteomes" id="UP001060368"/>
    </source>
</evidence>
<protein>
    <submittedName>
        <fullName evidence="1">DUF2124 domain-containing protein</fullName>
    </submittedName>
</protein>
<reference evidence="1" key="1">
    <citation type="submission" date="2022-04" db="EMBL/GenBank/DDBJ databases">
        <title>Complete genome of Methanoplanus endosymbiosus DSM 3599.</title>
        <authorList>
            <person name="Chen S.-C."/>
            <person name="You Y.-T."/>
            <person name="Zhou Y.-Z."/>
            <person name="Lai M.-C."/>
        </authorList>
    </citation>
    <scope>NUCLEOTIDE SEQUENCE</scope>
    <source>
        <strain evidence="1">DSM 3599</strain>
    </source>
</reference>
<sequence>MEKVSTLKGIPGMLRPFKEYVTNMDLKEGSQIVYYGCPGTCTPFVELLSYAIRDMPVQNIFVPLLDESSAKSLVNVPKIGMQITGGAEKVDPSLIVILGGLSMDNVPVSAADMNAVISKYDCTVIGSCCMSMFEKSGWVNEIDFDLVIDAVIDPVDLYSR</sequence>
<organism evidence="1 2">
    <name type="scientific">Methanoplanus endosymbiosus</name>
    <dbReference type="NCBI Taxonomy" id="33865"/>
    <lineage>
        <taxon>Archaea</taxon>
        <taxon>Methanobacteriati</taxon>
        <taxon>Methanobacteriota</taxon>
        <taxon>Stenosarchaea group</taxon>
        <taxon>Methanomicrobia</taxon>
        <taxon>Methanomicrobiales</taxon>
        <taxon>Methanomicrobiaceae</taxon>
        <taxon>Methanoplanus</taxon>
    </lineage>
</organism>
<dbReference type="EMBL" id="CP096115">
    <property type="protein sequence ID" value="UUX93670.1"/>
    <property type="molecule type" value="Genomic_DNA"/>
</dbReference>
<dbReference type="AlphaFoldDB" id="A0A9E7PPH2"/>
<dbReference type="GeneID" id="74307236"/>
<dbReference type="RefSeq" id="WP_257743807.1">
    <property type="nucleotide sequence ID" value="NZ_CP096115.1"/>
</dbReference>
<dbReference type="Proteomes" id="UP001060368">
    <property type="component" value="Chromosome"/>
</dbReference>
<evidence type="ECO:0000313" key="1">
    <source>
        <dbReference type="EMBL" id="UUX93670.1"/>
    </source>
</evidence>